<dbReference type="EMBL" id="AP028917">
    <property type="protein sequence ID" value="BES98425.1"/>
    <property type="molecule type" value="Genomic_DNA"/>
</dbReference>
<protein>
    <submittedName>
        <fullName evidence="1">Uncharacterized protein</fullName>
    </submittedName>
</protein>
<name>A0ABN7B1Y2_9HEMI</name>
<gene>
    <name evidence="1" type="ORF">NTJ_11240</name>
</gene>
<evidence type="ECO:0000313" key="2">
    <source>
        <dbReference type="Proteomes" id="UP001307889"/>
    </source>
</evidence>
<reference evidence="1 2" key="1">
    <citation type="submission" date="2023-09" db="EMBL/GenBank/DDBJ databases">
        <title>Nesidiocoris tenuis whole genome shotgun sequence.</title>
        <authorList>
            <person name="Shibata T."/>
            <person name="Shimoda M."/>
            <person name="Kobayashi T."/>
            <person name="Uehara T."/>
        </authorList>
    </citation>
    <scope>NUCLEOTIDE SEQUENCE [LARGE SCALE GENOMIC DNA]</scope>
    <source>
        <strain evidence="1 2">Japan</strain>
    </source>
</reference>
<evidence type="ECO:0000313" key="1">
    <source>
        <dbReference type="EMBL" id="BES98425.1"/>
    </source>
</evidence>
<sequence length="149" mass="16786">MMLAPNFSLDITERRAAFSDGTTSNFLPVITQTLVPLKVQDIQKSYGCFLSIDHFHPSIRAEQTMKLAHRREGAAARYNERHLLHRRLEVVIDAGGDSFVRSDLTPNNGSLFRFGLAGSRPFIPLPVSSVDSLRLIQDHNDSDRIAYYV</sequence>
<accession>A0ABN7B1Y2</accession>
<keyword evidence="2" id="KW-1185">Reference proteome</keyword>
<organism evidence="1 2">
    <name type="scientific">Nesidiocoris tenuis</name>
    <dbReference type="NCBI Taxonomy" id="355587"/>
    <lineage>
        <taxon>Eukaryota</taxon>
        <taxon>Metazoa</taxon>
        <taxon>Ecdysozoa</taxon>
        <taxon>Arthropoda</taxon>
        <taxon>Hexapoda</taxon>
        <taxon>Insecta</taxon>
        <taxon>Pterygota</taxon>
        <taxon>Neoptera</taxon>
        <taxon>Paraneoptera</taxon>
        <taxon>Hemiptera</taxon>
        <taxon>Heteroptera</taxon>
        <taxon>Panheteroptera</taxon>
        <taxon>Cimicomorpha</taxon>
        <taxon>Miridae</taxon>
        <taxon>Dicyphina</taxon>
        <taxon>Nesidiocoris</taxon>
    </lineage>
</organism>
<proteinExistence type="predicted"/>
<dbReference type="Proteomes" id="UP001307889">
    <property type="component" value="Chromosome 9"/>
</dbReference>